<dbReference type="InterPro" id="IPR016032">
    <property type="entry name" value="Sig_transdc_resp-reg_C-effctor"/>
</dbReference>
<sequence length="582" mass="63587">MLFRYFLAVNMSDPGPFSTPDSLIESIYRAALEPGSYDAFMLEWDGYVSQRLAALEALKDSDPTFQAPEFEKHFEIASQLIERAPQTAPAPGQLVSQIGAPQFLIDASGQVVWRNGASADALGLQRRDAVDRLPLPPHQAAALKALVADLSSDLSEIRAPLLLQLQAPNGGKPIHLRAERFRYAGSTDVILVAGLEPVWPPLASQMLTDSYGLSASECEVAGLVAEGLPPATIAERRGASVATVRTQVKKIMSKTGTNAQGELTALLNNIRRLAERHDLKREETLGPEGRIATARIGDRRMDLEFHGPESGDPVIFLHGMLDGTAFTRSAQELLAEYNLRFICPHRPSFGQSDPDPGPFSEAPQRFARDLKQVCGQLGVTQPVVVGHMAGSVYAFAASQVCEPRGIVCVSGGVPITSRKQISAMTRRQRLVAFTALHAPNMLPYVLRAGIHQLKSGGDKRFLTSLYENAPVDFKVTQDPEIRRLILDGYQFTVRQGHRAFEIDSHQVVRDWSHLTAGSDAPVHLIHGAHDSVVTVDSVREFSRSLGRRAELTVLDEAGQLLFYQSPRVVLDAIRAQFACSQA</sequence>
<dbReference type="SUPFAM" id="SSF53474">
    <property type="entry name" value="alpha/beta-Hydrolases"/>
    <property type="match status" value="1"/>
</dbReference>
<dbReference type="eggNOG" id="COG2771">
    <property type="taxonomic scope" value="Bacteria"/>
</dbReference>
<dbReference type="AlphaFoldDB" id="A3VGH6"/>
<proteinExistence type="predicted"/>
<dbReference type="SMART" id="SM00421">
    <property type="entry name" value="HTH_LUXR"/>
    <property type="match status" value="1"/>
</dbReference>
<organism evidence="2 3">
    <name type="scientific">Maritimibacter alkaliphilus HTCC2654</name>
    <dbReference type="NCBI Taxonomy" id="314271"/>
    <lineage>
        <taxon>Bacteria</taxon>
        <taxon>Pseudomonadati</taxon>
        <taxon>Pseudomonadota</taxon>
        <taxon>Alphaproteobacteria</taxon>
        <taxon>Rhodobacterales</taxon>
        <taxon>Roseobacteraceae</taxon>
        <taxon>Maritimibacter</taxon>
    </lineage>
</organism>
<dbReference type="Gene3D" id="1.10.10.10">
    <property type="entry name" value="Winged helix-like DNA-binding domain superfamily/Winged helix DNA-binding domain"/>
    <property type="match status" value="1"/>
</dbReference>
<keyword evidence="2" id="KW-0378">Hydrolase</keyword>
<dbReference type="PANTHER" id="PTHR43798:SF33">
    <property type="entry name" value="HYDROLASE, PUTATIVE (AFU_ORTHOLOGUE AFUA_2G14860)-RELATED"/>
    <property type="match status" value="1"/>
</dbReference>
<dbReference type="GO" id="GO:0016787">
    <property type="term" value="F:hydrolase activity"/>
    <property type="evidence" value="ECO:0007669"/>
    <property type="project" value="UniProtKB-KW"/>
</dbReference>
<dbReference type="InterPro" id="IPR050266">
    <property type="entry name" value="AB_hydrolase_sf"/>
</dbReference>
<dbReference type="InterPro" id="IPR000073">
    <property type="entry name" value="AB_hydrolase_1"/>
</dbReference>
<name>A3VGH6_9RHOB</name>
<feature type="domain" description="PAS" evidence="1">
    <location>
        <begin position="93"/>
        <end position="132"/>
    </location>
</feature>
<gene>
    <name evidence="2" type="ORF">RB2654_13885</name>
</gene>
<keyword evidence="3" id="KW-1185">Reference proteome</keyword>
<dbReference type="InterPro" id="IPR000792">
    <property type="entry name" value="Tscrpt_reg_LuxR_C"/>
</dbReference>
<accession>A3VGH6</accession>
<dbReference type="EMBL" id="AAMT01000008">
    <property type="protein sequence ID" value="EAQ12381.1"/>
    <property type="molecule type" value="Genomic_DNA"/>
</dbReference>
<dbReference type="Proteomes" id="UP000002931">
    <property type="component" value="Unassembled WGS sequence"/>
</dbReference>
<dbReference type="eggNOG" id="COG2267">
    <property type="taxonomic scope" value="Bacteria"/>
</dbReference>
<evidence type="ECO:0000313" key="3">
    <source>
        <dbReference type="Proteomes" id="UP000002931"/>
    </source>
</evidence>
<dbReference type="InterPro" id="IPR029058">
    <property type="entry name" value="AB_hydrolase_fold"/>
</dbReference>
<dbReference type="GO" id="GO:0003677">
    <property type="term" value="F:DNA binding"/>
    <property type="evidence" value="ECO:0007669"/>
    <property type="project" value="InterPro"/>
</dbReference>
<dbReference type="STRING" id="314271.RB2654_13885"/>
<comment type="caution">
    <text evidence="2">The sequence shown here is derived from an EMBL/GenBank/DDBJ whole genome shotgun (WGS) entry which is preliminary data.</text>
</comment>
<dbReference type="SUPFAM" id="SSF46894">
    <property type="entry name" value="C-terminal effector domain of the bipartite response regulators"/>
    <property type="match status" value="1"/>
</dbReference>
<dbReference type="GO" id="GO:0006355">
    <property type="term" value="P:regulation of DNA-templated transcription"/>
    <property type="evidence" value="ECO:0007669"/>
    <property type="project" value="InterPro"/>
</dbReference>
<evidence type="ECO:0000259" key="1">
    <source>
        <dbReference type="PROSITE" id="PS50112"/>
    </source>
</evidence>
<dbReference type="PROSITE" id="PS50112">
    <property type="entry name" value="PAS"/>
    <property type="match status" value="1"/>
</dbReference>
<dbReference type="Gene3D" id="3.40.50.1820">
    <property type="entry name" value="alpha/beta hydrolase"/>
    <property type="match status" value="1"/>
</dbReference>
<dbReference type="InterPro" id="IPR000014">
    <property type="entry name" value="PAS"/>
</dbReference>
<dbReference type="Pfam" id="PF12697">
    <property type="entry name" value="Abhydrolase_6"/>
    <property type="match status" value="1"/>
</dbReference>
<reference evidence="2 3" key="1">
    <citation type="journal article" date="2010" name="J. Bacteriol.">
        <title>Genome sequences of Pelagibaca bermudensis HTCC2601T and Maritimibacter alkaliphilus HTCC2654T, the type strains of two marine Roseobacter genera.</title>
        <authorList>
            <person name="Thrash J.C."/>
            <person name="Cho J.C."/>
            <person name="Ferriera S."/>
            <person name="Johnson J."/>
            <person name="Vergin K.L."/>
            <person name="Giovannoni S.J."/>
        </authorList>
    </citation>
    <scope>NUCLEOTIDE SEQUENCE [LARGE SCALE GENOMIC DNA]</scope>
    <source>
        <strain evidence="2 3">HTCC2654</strain>
    </source>
</reference>
<protein>
    <submittedName>
        <fullName evidence="2">Transcriptional regulator, LuxR family/hydrolase, alpha/beta fold family protein</fullName>
    </submittedName>
</protein>
<evidence type="ECO:0000313" key="2">
    <source>
        <dbReference type="EMBL" id="EAQ12381.1"/>
    </source>
</evidence>
<dbReference type="InterPro" id="IPR036388">
    <property type="entry name" value="WH-like_DNA-bd_sf"/>
</dbReference>
<dbReference type="HOGENOM" id="CLU_035225_0_0_5"/>
<dbReference type="PANTHER" id="PTHR43798">
    <property type="entry name" value="MONOACYLGLYCEROL LIPASE"/>
    <property type="match status" value="1"/>
</dbReference>
<dbReference type="GO" id="GO:0016020">
    <property type="term" value="C:membrane"/>
    <property type="evidence" value="ECO:0007669"/>
    <property type="project" value="TreeGrafter"/>
</dbReference>